<dbReference type="EMBL" id="LNIX01000011">
    <property type="protein sequence ID" value="OXA48938.1"/>
    <property type="molecule type" value="Genomic_DNA"/>
</dbReference>
<keyword evidence="3" id="KW-1185">Reference proteome</keyword>
<feature type="region of interest" description="Disordered" evidence="1">
    <location>
        <begin position="30"/>
        <end position="49"/>
    </location>
</feature>
<dbReference type="Proteomes" id="UP000198287">
    <property type="component" value="Unassembled WGS sequence"/>
</dbReference>
<feature type="compositionally biased region" description="Basic and acidic residues" evidence="1">
    <location>
        <begin position="131"/>
        <end position="143"/>
    </location>
</feature>
<feature type="compositionally biased region" description="Low complexity" evidence="1">
    <location>
        <begin position="365"/>
        <end position="381"/>
    </location>
</feature>
<reference evidence="2 3" key="1">
    <citation type="submission" date="2015-12" db="EMBL/GenBank/DDBJ databases">
        <title>The genome of Folsomia candida.</title>
        <authorList>
            <person name="Faddeeva A."/>
            <person name="Derks M.F."/>
            <person name="Anvar Y."/>
            <person name="Smit S."/>
            <person name="Van Straalen N."/>
            <person name="Roelofs D."/>
        </authorList>
    </citation>
    <scope>NUCLEOTIDE SEQUENCE [LARGE SCALE GENOMIC DNA]</scope>
    <source>
        <strain evidence="2 3">VU population</strain>
        <tissue evidence="2">Whole body</tissue>
    </source>
</reference>
<evidence type="ECO:0000313" key="2">
    <source>
        <dbReference type="EMBL" id="OXA48938.1"/>
    </source>
</evidence>
<feature type="region of interest" description="Disordered" evidence="1">
    <location>
        <begin position="128"/>
        <end position="152"/>
    </location>
</feature>
<name>A0A226DV88_FOLCA</name>
<evidence type="ECO:0000313" key="3">
    <source>
        <dbReference type="Proteomes" id="UP000198287"/>
    </source>
</evidence>
<gene>
    <name evidence="2" type="ORF">Fcan01_16556</name>
</gene>
<evidence type="ECO:0000256" key="1">
    <source>
        <dbReference type="SAM" id="MobiDB-lite"/>
    </source>
</evidence>
<proteinExistence type="predicted"/>
<dbReference type="OrthoDB" id="10053513at2759"/>
<dbReference type="PANTHER" id="PTHR34153">
    <property type="entry name" value="SI:CH211-262H13.3-RELATED-RELATED"/>
    <property type="match status" value="1"/>
</dbReference>
<comment type="caution">
    <text evidence="2">The sequence shown here is derived from an EMBL/GenBank/DDBJ whole genome shotgun (WGS) entry which is preliminary data.</text>
</comment>
<dbReference type="AlphaFoldDB" id="A0A226DV88"/>
<protein>
    <recommendedName>
        <fullName evidence="4">DUF4806 domain-containing protein</fullName>
    </recommendedName>
</protein>
<accession>A0A226DV88</accession>
<evidence type="ECO:0008006" key="4">
    <source>
        <dbReference type="Google" id="ProtNLM"/>
    </source>
</evidence>
<feature type="region of interest" description="Disordered" evidence="1">
    <location>
        <begin position="321"/>
        <end position="354"/>
    </location>
</feature>
<sequence>MDLKKFSVVHFVDENSYEVIPSTWITPDQTRGSFPSNKPKGLQKLQSTPDSPYNSAWPLWNIKIIKSYDKFERANKKAGSVVKGLETSDIEQVRKSRRNIPPQLPSEQIIEPDSNLGESAKLNNFLTSDQEEGRQHERREVHDNPQSLSEAPGSGQELFLQVHNPDVTQLQEEFRRFQEESLHNQAELLVRINDLTKLVKQVLSSTGTVPSPSTWPLRTLEDFKTVDELIKDPKNFAAEFKALTKIRGGSLLNHIYSTLGSIFAHELALQIRWTDASGKVQLQGSELARLVREAVKFTREEDQDATDKNINSIIAKWFRQSPDRKGGSGSRRNVSSDGNTEENHGEENTEEDSMEVIDSHENNLDSVDVFNDSSSSSVTDSPPNYLISQQITDDLVDGPVLGIELEAYRSITVSKKSQLVNWALTHNVTHSALSDLLGLIRNWLPNDNFPVDPSTLLQSPKQITLVPLGAGVVKRLEEITRNNFNHTTAAVILISNLSPINGLSLNSLISKVGTIYEIDMHRVLGAAEYSADFGRTLTTRTRPSIFACSADTEKSFDSHDGKSQVEKEAYYYAPPKRHSSQKFKIFLTISQNLNDLSHKIAQSGHGLRNNHDVLFYNIANSDELNHEVATDRLFILSISVLQDPSQIGEIHSKLSSNGYGAKIPFRGRGLFATEENIRQNPKLANCQKYFHSESGCLSDYPLYEIMQERLNASLEAWSSCPPLEDKDDYEWAPLYLCEVGITNDQLQDSSDYLHSLLLYFIQGELFLIYCINKADYDPPSWTWITSPFDNTTKLCLLCTFAWKNPALFFSLALTSFLSYHYEAFMTTSITAPLELHIFPDIKEGFENGFRLIVPDPLILGVLRYQMEPEFRQQVGRNFSDGDLIVVSGMQHSAYQINITWRDKMAAIKGLIYIYDVLAYKVKKENTVSKGDNVICFVIKKPIGPFTVMSNSYSSMTSSWFLQNMGLWNGPSGLYGMFRDRYFINVARTLAKDRIKIENAKHSVEDEVFQSSWDVDLLLNLFRLVEKEELMS</sequence>
<dbReference type="PANTHER" id="PTHR34153:SF2">
    <property type="entry name" value="SI:CH211-262H13.3-RELATED"/>
    <property type="match status" value="1"/>
</dbReference>
<feature type="region of interest" description="Disordered" evidence="1">
    <location>
        <begin position="365"/>
        <end position="384"/>
    </location>
</feature>
<organism evidence="2 3">
    <name type="scientific">Folsomia candida</name>
    <name type="common">Springtail</name>
    <dbReference type="NCBI Taxonomy" id="158441"/>
    <lineage>
        <taxon>Eukaryota</taxon>
        <taxon>Metazoa</taxon>
        <taxon>Ecdysozoa</taxon>
        <taxon>Arthropoda</taxon>
        <taxon>Hexapoda</taxon>
        <taxon>Collembola</taxon>
        <taxon>Entomobryomorpha</taxon>
        <taxon>Isotomoidea</taxon>
        <taxon>Isotomidae</taxon>
        <taxon>Proisotominae</taxon>
        <taxon>Folsomia</taxon>
    </lineage>
</organism>